<reference evidence="1" key="1">
    <citation type="submission" date="2020-04" db="EMBL/GenBank/DDBJ databases">
        <authorList>
            <person name="Alioto T."/>
            <person name="Alioto T."/>
            <person name="Gomez Garrido J."/>
        </authorList>
    </citation>
    <scope>NUCLEOTIDE SEQUENCE</scope>
    <source>
        <strain evidence="1">A484AB</strain>
    </source>
</reference>
<organism evidence="1 2">
    <name type="scientific">Paramuricea clavata</name>
    <name type="common">Red gorgonian</name>
    <name type="synonym">Violescent sea-whip</name>
    <dbReference type="NCBI Taxonomy" id="317549"/>
    <lineage>
        <taxon>Eukaryota</taxon>
        <taxon>Metazoa</taxon>
        <taxon>Cnidaria</taxon>
        <taxon>Anthozoa</taxon>
        <taxon>Octocorallia</taxon>
        <taxon>Malacalcyonacea</taxon>
        <taxon>Plexauridae</taxon>
        <taxon>Paramuricea</taxon>
    </lineage>
</organism>
<protein>
    <submittedName>
        <fullName evidence="1">Uncharacterized protein</fullName>
    </submittedName>
</protein>
<dbReference type="Proteomes" id="UP001152795">
    <property type="component" value="Unassembled WGS sequence"/>
</dbReference>
<keyword evidence="2" id="KW-1185">Reference proteome</keyword>
<evidence type="ECO:0000313" key="1">
    <source>
        <dbReference type="EMBL" id="CAB4001592.1"/>
    </source>
</evidence>
<dbReference type="EMBL" id="CACRXK020004129">
    <property type="protein sequence ID" value="CAB4001592.1"/>
    <property type="molecule type" value="Genomic_DNA"/>
</dbReference>
<dbReference type="AlphaFoldDB" id="A0A7D9I6N7"/>
<sequence length="143" mass="16072">MVVLTYGPTYGLSAAVIHYWTVDNMKENPPTYSLKDVADIELRGIITQTEIKGLQEYLFEANLPPQIQSGQNRIAADSQVEHFVIDKRRFELDGRKKGMDAVSLVHSLGQDARIASIVFPRNPEKIIDVKSMKEMVVGDEVPE</sequence>
<proteinExistence type="predicted"/>
<gene>
    <name evidence="1" type="ORF">PACLA_8A005238</name>
</gene>
<accession>A0A7D9I6N7</accession>
<name>A0A7D9I6N7_PARCT</name>
<evidence type="ECO:0000313" key="2">
    <source>
        <dbReference type="Proteomes" id="UP001152795"/>
    </source>
</evidence>
<comment type="caution">
    <text evidence="1">The sequence shown here is derived from an EMBL/GenBank/DDBJ whole genome shotgun (WGS) entry which is preliminary data.</text>
</comment>